<feature type="signal peptide" evidence="2">
    <location>
        <begin position="1"/>
        <end position="19"/>
    </location>
</feature>
<dbReference type="EMBL" id="JAQQXT010000004">
    <property type="protein sequence ID" value="MDC8771448.1"/>
    <property type="molecule type" value="Genomic_DNA"/>
</dbReference>
<keyword evidence="2" id="KW-0732">Signal</keyword>
<evidence type="ECO:0000256" key="2">
    <source>
        <dbReference type="SAM" id="SignalP"/>
    </source>
</evidence>
<evidence type="ECO:0000256" key="1">
    <source>
        <dbReference type="SAM" id="Phobius"/>
    </source>
</evidence>
<gene>
    <name evidence="3" type="ORF">PRZ03_07670</name>
</gene>
<comment type="caution">
    <text evidence="3">The sequence shown here is derived from an EMBL/GenBank/DDBJ whole genome shotgun (WGS) entry which is preliminary data.</text>
</comment>
<evidence type="ECO:0000313" key="3">
    <source>
        <dbReference type="EMBL" id="MDC8771448.1"/>
    </source>
</evidence>
<dbReference type="RefSeq" id="WP_273599746.1">
    <property type="nucleotide sequence ID" value="NZ_JAQQXT010000004.1"/>
</dbReference>
<dbReference type="Proteomes" id="UP001221189">
    <property type="component" value="Unassembled WGS sequence"/>
</dbReference>
<protein>
    <recommendedName>
        <fullName evidence="5">PEP-CTERM sorting domain-containing protein</fullName>
    </recommendedName>
</protein>
<organism evidence="3 4">
    <name type="scientific">Roseateles albus</name>
    <dbReference type="NCBI Taxonomy" id="2987525"/>
    <lineage>
        <taxon>Bacteria</taxon>
        <taxon>Pseudomonadati</taxon>
        <taxon>Pseudomonadota</taxon>
        <taxon>Betaproteobacteria</taxon>
        <taxon>Burkholderiales</taxon>
        <taxon>Sphaerotilaceae</taxon>
        <taxon>Roseateles</taxon>
    </lineage>
</organism>
<keyword evidence="4" id="KW-1185">Reference proteome</keyword>
<proteinExistence type="predicted"/>
<reference evidence="3 4" key="1">
    <citation type="submission" date="2022-10" db="EMBL/GenBank/DDBJ databases">
        <title>Paucibacter sp. hw1 Genome sequencing.</title>
        <authorList>
            <person name="Park S."/>
        </authorList>
    </citation>
    <scope>NUCLEOTIDE SEQUENCE [LARGE SCALE GENOMIC DNA]</scope>
    <source>
        <strain evidence="4">hw1</strain>
    </source>
</reference>
<keyword evidence="1" id="KW-1133">Transmembrane helix</keyword>
<sequence>MTLLASHLLMALGAGNAAAASNWTITDLGSAYNVQTMALNDQGAVILGNRILSPVAGGGYAVTEVFNAQGNANNFALYGINNSNTVIGVDRNASSAQAFVWQAGVRTNLPQKANWAGYVFSEVRQINAKGQVIGNTGDGAAIWTPDGSGGYAITELDKWSTGSAINDAGIGLMSNVNSPTATFQTGYSNGVGGTTFVPERAGYRPAGAAINNSNTVAGAAFYEAAGYSWNQTYVWQGNQVTQLPVSATAANWQLNVGGVGGINEANTIVGYGSYGPYDERAMMWTPGALGWNEIDLNTVAYTGASFGKLTRASAINESGQILGAGDYFDSASGQWSQHVFLLTPVPEAASSAMLVVGLLSLFGLMRRRQLRAR</sequence>
<keyword evidence="1" id="KW-0472">Membrane</keyword>
<keyword evidence="1" id="KW-0812">Transmembrane</keyword>
<evidence type="ECO:0000313" key="4">
    <source>
        <dbReference type="Proteomes" id="UP001221189"/>
    </source>
</evidence>
<feature type="chain" id="PRO_5045643438" description="PEP-CTERM sorting domain-containing protein" evidence="2">
    <location>
        <begin position="20"/>
        <end position="373"/>
    </location>
</feature>
<accession>A0ABT5KBY6</accession>
<evidence type="ECO:0008006" key="5">
    <source>
        <dbReference type="Google" id="ProtNLM"/>
    </source>
</evidence>
<name>A0ABT5KBY6_9BURK</name>
<feature type="transmembrane region" description="Helical" evidence="1">
    <location>
        <begin position="348"/>
        <end position="365"/>
    </location>
</feature>